<dbReference type="Proteomes" id="UP000295304">
    <property type="component" value="Unassembled WGS sequence"/>
</dbReference>
<dbReference type="CDD" id="cd04301">
    <property type="entry name" value="NAT_SF"/>
    <property type="match status" value="1"/>
</dbReference>
<protein>
    <submittedName>
        <fullName evidence="2">Putative N-acetyltransferase YhbS</fullName>
    </submittedName>
</protein>
<dbReference type="RefSeq" id="WP_132938274.1">
    <property type="nucleotide sequence ID" value="NZ_CP119676.1"/>
</dbReference>
<dbReference type="InterPro" id="IPR000182">
    <property type="entry name" value="GNAT_dom"/>
</dbReference>
<feature type="domain" description="N-acetyltransferase" evidence="1">
    <location>
        <begin position="17"/>
        <end position="159"/>
    </location>
</feature>
<proteinExistence type="predicted"/>
<dbReference type="SUPFAM" id="SSF55729">
    <property type="entry name" value="Acyl-CoA N-acyltransferases (Nat)"/>
    <property type="match status" value="1"/>
</dbReference>
<dbReference type="EMBL" id="SLZW01000002">
    <property type="protein sequence ID" value="TCS64330.1"/>
    <property type="molecule type" value="Genomic_DNA"/>
</dbReference>
<dbReference type="InterPro" id="IPR016181">
    <property type="entry name" value="Acyl_CoA_acyltransferase"/>
</dbReference>
<dbReference type="AlphaFoldDB" id="A0A4R3JHQ1"/>
<dbReference type="PROSITE" id="PS51186">
    <property type="entry name" value="GNAT"/>
    <property type="match status" value="1"/>
</dbReference>
<organism evidence="2 3">
    <name type="scientific">Varunaivibrio sulfuroxidans</name>
    <dbReference type="NCBI Taxonomy" id="1773489"/>
    <lineage>
        <taxon>Bacteria</taxon>
        <taxon>Pseudomonadati</taxon>
        <taxon>Pseudomonadota</taxon>
        <taxon>Alphaproteobacteria</taxon>
        <taxon>Rhodospirillales</taxon>
        <taxon>Magnetovibrionaceae</taxon>
        <taxon>Varunaivibrio</taxon>
    </lineage>
</organism>
<sequence length="202" mass="22211">MNALLHVVPESGTDDTVVIQTEKAHHTSDVDMLVHARFGQDRLKKTVYRLRENTAPLGDLSLVAMRRGQLVGTLRFWPIRIGAQIPALLLGPLAVASAYQGLGIATRLMHRGLARAQDHGHEIVVLVGDEPYYRRFGFRRDLARDLALPGPVALERFLARELVPDALRGVGGMIEAPRDATITQPFLVSGNGAHNGRDWFGV</sequence>
<dbReference type="Pfam" id="PF13527">
    <property type="entry name" value="Acetyltransf_9"/>
    <property type="match status" value="1"/>
</dbReference>
<gene>
    <name evidence="2" type="ORF">EDD55_102374</name>
</gene>
<evidence type="ECO:0000259" key="1">
    <source>
        <dbReference type="PROSITE" id="PS51186"/>
    </source>
</evidence>
<name>A0A4R3JHQ1_9PROT</name>
<evidence type="ECO:0000313" key="3">
    <source>
        <dbReference type="Proteomes" id="UP000295304"/>
    </source>
</evidence>
<accession>A0A4R3JHQ1</accession>
<keyword evidence="3" id="KW-1185">Reference proteome</keyword>
<dbReference type="GO" id="GO:0016747">
    <property type="term" value="F:acyltransferase activity, transferring groups other than amino-acyl groups"/>
    <property type="evidence" value="ECO:0007669"/>
    <property type="project" value="InterPro"/>
</dbReference>
<evidence type="ECO:0000313" key="2">
    <source>
        <dbReference type="EMBL" id="TCS64330.1"/>
    </source>
</evidence>
<keyword evidence="2" id="KW-0808">Transferase</keyword>
<comment type="caution">
    <text evidence="2">The sequence shown here is derived from an EMBL/GenBank/DDBJ whole genome shotgun (WGS) entry which is preliminary data.</text>
</comment>
<dbReference type="Gene3D" id="3.40.630.30">
    <property type="match status" value="1"/>
</dbReference>
<dbReference type="OrthoDB" id="9815099at2"/>
<reference evidence="2 3" key="1">
    <citation type="submission" date="2019-03" db="EMBL/GenBank/DDBJ databases">
        <title>Genomic Encyclopedia of Type Strains, Phase IV (KMG-IV): sequencing the most valuable type-strain genomes for metagenomic binning, comparative biology and taxonomic classification.</title>
        <authorList>
            <person name="Goeker M."/>
        </authorList>
    </citation>
    <scope>NUCLEOTIDE SEQUENCE [LARGE SCALE GENOMIC DNA]</scope>
    <source>
        <strain evidence="2 3">DSM 101688</strain>
    </source>
</reference>